<evidence type="ECO:0000256" key="7">
    <source>
        <dbReference type="ARBA" id="ARBA00059516"/>
    </source>
</evidence>
<keyword evidence="6" id="KW-0326">Glycosidase</keyword>
<dbReference type="GO" id="GO:0000139">
    <property type="term" value="C:Golgi membrane"/>
    <property type="evidence" value="ECO:0007669"/>
    <property type="project" value="TreeGrafter"/>
</dbReference>
<dbReference type="InterPro" id="IPR015341">
    <property type="entry name" value="Glyco_hydro_38_cen"/>
</dbReference>
<dbReference type="GO" id="GO:0006491">
    <property type="term" value="P:N-glycan processing"/>
    <property type="evidence" value="ECO:0007669"/>
    <property type="project" value="TreeGrafter"/>
</dbReference>
<dbReference type="SUPFAM" id="SSF88688">
    <property type="entry name" value="Families 57/38 glycoside transferase middle domain"/>
    <property type="match status" value="1"/>
</dbReference>
<name>A0A8W8HYF3_MAGGI</name>
<feature type="transmembrane region" description="Helical" evidence="11">
    <location>
        <begin position="12"/>
        <end position="33"/>
    </location>
</feature>
<dbReference type="Pfam" id="PF09261">
    <property type="entry name" value="Alpha-mann_mid"/>
    <property type="match status" value="1"/>
</dbReference>
<comment type="similarity">
    <text evidence="2">Belongs to the glycosyl hydrolase 38 family.</text>
</comment>
<dbReference type="InterPro" id="IPR050843">
    <property type="entry name" value="Glycosyl_Hydrlase_38"/>
</dbReference>
<dbReference type="Gene3D" id="2.70.98.30">
    <property type="entry name" value="Golgi alpha-mannosidase II, domain 4"/>
    <property type="match status" value="1"/>
</dbReference>
<dbReference type="SUPFAM" id="SSF74650">
    <property type="entry name" value="Galactose mutarotase-like"/>
    <property type="match status" value="1"/>
</dbReference>
<keyword evidence="5" id="KW-0862">Zinc</keyword>
<dbReference type="InterPro" id="IPR011330">
    <property type="entry name" value="Glyco_hydro/deAcase_b/a-brl"/>
</dbReference>
<dbReference type="EnsemblMetazoa" id="G11694.1">
    <property type="protein sequence ID" value="G11694.1:cds"/>
    <property type="gene ID" value="G11694"/>
</dbReference>
<evidence type="ECO:0000256" key="9">
    <source>
        <dbReference type="ARBA" id="ARBA00083602"/>
    </source>
</evidence>
<dbReference type="PANTHER" id="PTHR11607:SF3">
    <property type="entry name" value="LYSOSOMAL ALPHA-MANNOSIDASE"/>
    <property type="match status" value="1"/>
</dbReference>
<keyword evidence="11" id="KW-0812">Transmembrane</keyword>
<evidence type="ECO:0000256" key="2">
    <source>
        <dbReference type="ARBA" id="ARBA00009792"/>
    </source>
</evidence>
<comment type="catalytic activity">
    <reaction evidence="10">
        <text>N(4)-{beta-D-GlcNAc-(1-&gt;2)-alpha-D-Man-(1-&gt;3)-[alpha-D-Man-(1-&gt;3)-[alpha-D-Man-(1-&gt;6)]-alpha-D-Man-(1-&gt;6)]-beta-D-Man-(1-&gt;4)-beta-D-GlcNAc-(1-&gt;4)-beta-D-GlcNAc}-L-asparaginyl-[protein] + 2 H2O = 2 alpha-D-mannopyranose + an N(4)-{beta-D-GlcNAc-(1-&gt;2)-alpha-D-Man-(1-&gt;3)-[alpha-D-Man-(1-&gt;6)]-beta-D-Man-(1-&gt;4)-beta-D-GlcNAc-(1-&gt;4)-beta-D-GlcNAc}-L-asparaginyl-[protein]</text>
        <dbReference type="Rhea" id="RHEA:56052"/>
        <dbReference type="Rhea" id="RHEA-COMP:14368"/>
        <dbReference type="Rhea" id="RHEA-COMP:14369"/>
        <dbReference type="ChEBI" id="CHEBI:15377"/>
        <dbReference type="ChEBI" id="CHEBI:28729"/>
        <dbReference type="ChEBI" id="CHEBI:60615"/>
        <dbReference type="ChEBI" id="CHEBI:60625"/>
        <dbReference type="EC" id="3.2.1.114"/>
    </reaction>
</comment>
<dbReference type="Proteomes" id="UP000005408">
    <property type="component" value="Unassembled WGS sequence"/>
</dbReference>
<organism evidence="13 14">
    <name type="scientific">Magallana gigas</name>
    <name type="common">Pacific oyster</name>
    <name type="synonym">Crassostrea gigas</name>
    <dbReference type="NCBI Taxonomy" id="29159"/>
    <lineage>
        <taxon>Eukaryota</taxon>
        <taxon>Metazoa</taxon>
        <taxon>Spiralia</taxon>
        <taxon>Lophotrochozoa</taxon>
        <taxon>Mollusca</taxon>
        <taxon>Bivalvia</taxon>
        <taxon>Autobranchia</taxon>
        <taxon>Pteriomorphia</taxon>
        <taxon>Ostreida</taxon>
        <taxon>Ostreoidea</taxon>
        <taxon>Ostreidae</taxon>
        <taxon>Magallana</taxon>
    </lineage>
</organism>
<dbReference type="GO" id="GO:0004572">
    <property type="term" value="F:mannosyl-oligosaccharide 1,3-1,6-alpha-mannosidase activity"/>
    <property type="evidence" value="ECO:0007669"/>
    <property type="project" value="UniProtKB-EC"/>
</dbReference>
<dbReference type="Gene3D" id="3.20.110.10">
    <property type="entry name" value="Glycoside hydrolase 38, N terminal domain"/>
    <property type="match status" value="1"/>
</dbReference>
<evidence type="ECO:0000259" key="12">
    <source>
        <dbReference type="SMART" id="SM00872"/>
    </source>
</evidence>
<comment type="cofactor">
    <cofactor evidence="1">
        <name>Zn(2+)</name>
        <dbReference type="ChEBI" id="CHEBI:29105"/>
    </cofactor>
</comment>
<dbReference type="SUPFAM" id="SSF88713">
    <property type="entry name" value="Glycoside hydrolase/deacetylase"/>
    <property type="match status" value="1"/>
</dbReference>
<comment type="function">
    <text evidence="7">Catalyzes the first committed step in the biosynthesis of complex N-glycans. It controls conversion of high mannose to complex N-glycans; the final hydrolytic step in the N-glycan maturation pathway.</text>
</comment>
<dbReference type="InterPro" id="IPR013780">
    <property type="entry name" value="Glyco_hydro_b"/>
</dbReference>
<evidence type="ECO:0000313" key="13">
    <source>
        <dbReference type="EnsemblMetazoa" id="G11694.1:cds"/>
    </source>
</evidence>
<dbReference type="InterPro" id="IPR000602">
    <property type="entry name" value="Glyco_hydro_38_N"/>
</dbReference>
<evidence type="ECO:0000256" key="10">
    <source>
        <dbReference type="ARBA" id="ARBA00093232"/>
    </source>
</evidence>
<dbReference type="InterPro" id="IPR028995">
    <property type="entry name" value="Glyco_hydro_57/38_cen_sf"/>
</dbReference>
<keyword evidence="14" id="KW-1185">Reference proteome</keyword>
<proteinExistence type="inferred from homology"/>
<reference evidence="13" key="1">
    <citation type="submission" date="2022-08" db="UniProtKB">
        <authorList>
            <consortium name="EnsemblMetazoa"/>
        </authorList>
    </citation>
    <scope>IDENTIFICATION</scope>
    <source>
        <strain evidence="13">05x7-T-G4-1.051#20</strain>
    </source>
</reference>
<dbReference type="GO" id="GO:0030246">
    <property type="term" value="F:carbohydrate binding"/>
    <property type="evidence" value="ECO:0007669"/>
    <property type="project" value="InterPro"/>
</dbReference>
<keyword evidence="11" id="KW-0472">Membrane</keyword>
<dbReference type="Gene3D" id="2.60.40.1180">
    <property type="entry name" value="Golgi alpha-mannosidase II"/>
    <property type="match status" value="1"/>
</dbReference>
<dbReference type="FunFam" id="1.20.1270.50:FF:000001">
    <property type="entry name" value="Alpha-mannosidase"/>
    <property type="match status" value="1"/>
</dbReference>
<accession>A0A8W8HYF3</accession>
<dbReference type="Pfam" id="PF01074">
    <property type="entry name" value="Glyco_hydro_38N"/>
    <property type="match status" value="1"/>
</dbReference>
<keyword evidence="3" id="KW-0479">Metal-binding</keyword>
<dbReference type="AlphaFoldDB" id="A0A8W8HYF3"/>
<dbReference type="GO" id="GO:0046872">
    <property type="term" value="F:metal ion binding"/>
    <property type="evidence" value="ECO:0007669"/>
    <property type="project" value="UniProtKB-KW"/>
</dbReference>
<dbReference type="InterPro" id="IPR027291">
    <property type="entry name" value="Glyco_hydro_38_N_sf"/>
</dbReference>
<evidence type="ECO:0000256" key="1">
    <source>
        <dbReference type="ARBA" id="ARBA00001947"/>
    </source>
</evidence>
<evidence type="ECO:0000256" key="6">
    <source>
        <dbReference type="ARBA" id="ARBA00023295"/>
    </source>
</evidence>
<evidence type="ECO:0000313" key="14">
    <source>
        <dbReference type="Proteomes" id="UP000005408"/>
    </source>
</evidence>
<protein>
    <recommendedName>
        <fullName evidence="8">mannosyl-oligosaccharide 1,3-1,6-alpha-mannosidase</fullName>
        <ecNumber evidence="8">3.2.1.114</ecNumber>
    </recommendedName>
    <alternativeName>
        <fullName evidence="9">Mannosyl-oligosaccharide 1,3-1,6-alpha-mannosidase</fullName>
    </alternativeName>
</protein>
<evidence type="ECO:0000256" key="11">
    <source>
        <dbReference type="SAM" id="Phobius"/>
    </source>
</evidence>
<keyword evidence="11" id="KW-1133">Transmembrane helix</keyword>
<dbReference type="GO" id="GO:0006013">
    <property type="term" value="P:mannose metabolic process"/>
    <property type="evidence" value="ECO:0007669"/>
    <property type="project" value="InterPro"/>
</dbReference>
<dbReference type="Gene3D" id="1.20.1270.50">
    <property type="entry name" value="Glycoside hydrolase family 38, central domain"/>
    <property type="match status" value="1"/>
</dbReference>
<evidence type="ECO:0000256" key="4">
    <source>
        <dbReference type="ARBA" id="ARBA00022801"/>
    </source>
</evidence>
<feature type="domain" description="Glycoside hydrolase family 38 central" evidence="12">
    <location>
        <begin position="461"/>
        <end position="547"/>
    </location>
</feature>
<dbReference type="InterPro" id="IPR011013">
    <property type="entry name" value="Gal_mutarotase_sf_dom"/>
</dbReference>
<sequence length="866" mass="100380">MKKGWRKEILQILGILTCAYFLIMCLMAMQLHVQHRNIDFFYEDQDHEHIHFSHTSGYCYKGPSIAQIARQNANFSTEQSIESRILGSCTMPVSSADVEMDALWRTLDVSYPLALSVGGWLDVVQVYSWVTKPLTVIIVPHSHQDPGWLFTYEYYFETYSNRIINLMVEQLTKNPAWRFVWSEVCWLEKWWEKASQSQKDSFTRLVRNGQLEIVSGGWVMPDEAVVHYSAMLNQLIDGHQWLMTHVGITPNISWSIDPFGHSPTTAYFNKRSGAKAMVIQRIHFGIKRHLAKINTMEFQWRQIWDSGSKTDIMTHILPFASYAITHSCGPNSHVCCQFDFYQKKCYYGKKSIRSEEINERNVKAKAWLLWEQFQKKSELFRENVLLVPHGDDFRYSDPREWEKQLGNLEKLMAYINSDKEMNTKVRFGTLSEYFTELEKAQTRPFPTFTGDFFPYSDRSDQYWTGFYTSRPHLKYLARRIQSLLRSVEILYAAAVAKANKMSEQLYSLLKLLPDLNVGRQELALFQHHDAITGTSRKTVTENYRERLQHTFSKLKPVYEKVTQIYLEQSLSVTKNHTVTMISDWMSMPLKELRKKLVHISQKRKLVIFNPLGHSRRVVLALMVDKPNVKVTNSSTTLTIPHQISPVWEKAGFIEDLYELSFEVNLPALSLSEVTVEKGEATQNTRLVFYTQPDTFFMNITLPGINIYQENSPYFSVSNGYLTAYFYTCNGRLQYVHYKSTGHLWRSEVKVVTYTSGKTWSTMFKDKGGAYTFVPDGPAETLSEPVDALFLIDGPLFSRVVTVQPTITQTVTIYKTHSNMAKGVHIENKVNMQKLDNTELMMRVESDIGESRAEMCVDLNGFQVKKY</sequence>
<dbReference type="InterPro" id="IPR037094">
    <property type="entry name" value="Glyco_hydro_38_cen_sf"/>
</dbReference>
<keyword evidence="4" id="KW-0378">Hydrolase</keyword>
<dbReference type="SMART" id="SM00872">
    <property type="entry name" value="Alpha-mann_mid"/>
    <property type="match status" value="1"/>
</dbReference>
<evidence type="ECO:0000256" key="3">
    <source>
        <dbReference type="ARBA" id="ARBA00022723"/>
    </source>
</evidence>
<evidence type="ECO:0000256" key="5">
    <source>
        <dbReference type="ARBA" id="ARBA00022833"/>
    </source>
</evidence>
<dbReference type="PANTHER" id="PTHR11607">
    <property type="entry name" value="ALPHA-MANNOSIDASE"/>
    <property type="match status" value="1"/>
</dbReference>
<evidence type="ECO:0000256" key="8">
    <source>
        <dbReference type="ARBA" id="ARBA00066412"/>
    </source>
</evidence>
<dbReference type="EC" id="3.2.1.114" evidence="8"/>